<dbReference type="EMBL" id="MNBE01000723">
    <property type="protein sequence ID" value="OKO93840.1"/>
    <property type="molecule type" value="Genomic_DNA"/>
</dbReference>
<dbReference type="Proteomes" id="UP000186955">
    <property type="component" value="Unassembled WGS sequence"/>
</dbReference>
<dbReference type="AlphaFoldDB" id="A0A1Q5T0X0"/>
<evidence type="ECO:0000313" key="2">
    <source>
        <dbReference type="Proteomes" id="UP000186955"/>
    </source>
</evidence>
<name>A0A1Q5T0X0_9EURO</name>
<dbReference type="STRING" id="1316194.A0A1Q5T0X0"/>
<comment type="caution">
    <text evidence="1">The sequence shown here is derived from an EMBL/GenBank/DDBJ whole genome shotgun (WGS) entry which is preliminary data.</text>
</comment>
<reference evidence="1 2" key="1">
    <citation type="submission" date="2016-10" db="EMBL/GenBank/DDBJ databases">
        <title>Genome sequence of the ascomycete fungus Penicillium subrubescens.</title>
        <authorList>
            <person name="De Vries R.P."/>
            <person name="Peng M."/>
            <person name="Dilokpimol A."/>
            <person name="Hilden K."/>
            <person name="Makela M.R."/>
            <person name="Grigoriev I."/>
            <person name="Riley R."/>
            <person name="Granchi Z."/>
        </authorList>
    </citation>
    <scope>NUCLEOTIDE SEQUENCE [LARGE SCALE GENOMIC DNA]</scope>
    <source>
        <strain evidence="1 2">CBS 132785</strain>
    </source>
</reference>
<evidence type="ECO:0000313" key="1">
    <source>
        <dbReference type="EMBL" id="OKO93840.1"/>
    </source>
</evidence>
<protein>
    <submittedName>
        <fullName evidence="1">Uncharacterized protein</fullName>
    </submittedName>
</protein>
<sequence length="92" mass="10484">MLGDLFTESVLQSWNSMLTTLREHAHLSTYIPQCIATFETLSERILETRNPHVNNGVDSALDDYTAGLCFDDLFKDFDLDFNSFIFGIEDLS</sequence>
<keyword evidence="2" id="KW-1185">Reference proteome</keyword>
<accession>A0A1Q5T0X0</accession>
<gene>
    <name evidence="1" type="ORF">PENSUB_12119</name>
</gene>
<organism evidence="1 2">
    <name type="scientific">Penicillium subrubescens</name>
    <dbReference type="NCBI Taxonomy" id="1316194"/>
    <lineage>
        <taxon>Eukaryota</taxon>
        <taxon>Fungi</taxon>
        <taxon>Dikarya</taxon>
        <taxon>Ascomycota</taxon>
        <taxon>Pezizomycotina</taxon>
        <taxon>Eurotiomycetes</taxon>
        <taxon>Eurotiomycetidae</taxon>
        <taxon>Eurotiales</taxon>
        <taxon>Aspergillaceae</taxon>
        <taxon>Penicillium</taxon>
    </lineage>
</organism>
<proteinExistence type="predicted"/>